<keyword evidence="2" id="KW-0732">Signal</keyword>
<protein>
    <submittedName>
        <fullName evidence="3">Uncharacterized protein</fullName>
    </submittedName>
</protein>
<dbReference type="EMBL" id="JBHLZP010001238">
    <property type="protein sequence ID" value="MFB9840657.1"/>
    <property type="molecule type" value="Genomic_DNA"/>
</dbReference>
<proteinExistence type="predicted"/>
<sequence>MALRRGRRRIVVASATLSAGALVFFAAEAGPATAATGTSVDACRLGKPLCGLLGAGKGRPATPPKPSAKPSAKHRHRPKNANRPAPHPRRRGVVSHPVDLPAPPPDASPEASSPALPDVPGRDPVVVPGSTAG</sequence>
<reference evidence="3 4" key="1">
    <citation type="submission" date="2024-09" db="EMBL/GenBank/DDBJ databases">
        <authorList>
            <person name="Sun Q."/>
            <person name="Mori K."/>
        </authorList>
    </citation>
    <scope>NUCLEOTIDE SEQUENCE [LARGE SCALE GENOMIC DNA]</scope>
    <source>
        <strain evidence="3 4">TBRC 0563</strain>
    </source>
</reference>
<feature type="non-terminal residue" evidence="3">
    <location>
        <position position="133"/>
    </location>
</feature>
<feature type="compositionally biased region" description="Low complexity" evidence="1">
    <location>
        <begin position="108"/>
        <end position="133"/>
    </location>
</feature>
<evidence type="ECO:0000313" key="3">
    <source>
        <dbReference type="EMBL" id="MFB9840657.1"/>
    </source>
</evidence>
<feature type="signal peptide" evidence="2">
    <location>
        <begin position="1"/>
        <end position="34"/>
    </location>
</feature>
<feature type="compositionally biased region" description="Basic residues" evidence="1">
    <location>
        <begin position="71"/>
        <end position="93"/>
    </location>
</feature>
<keyword evidence="4" id="KW-1185">Reference proteome</keyword>
<accession>A0ABV5YZY7</accession>
<name>A0ABV5YZY7_9ACTN</name>
<feature type="chain" id="PRO_5047498911" evidence="2">
    <location>
        <begin position="35"/>
        <end position="133"/>
    </location>
</feature>
<gene>
    <name evidence="3" type="ORF">ACFFNX_51835</name>
</gene>
<feature type="region of interest" description="Disordered" evidence="1">
    <location>
        <begin position="51"/>
        <end position="133"/>
    </location>
</feature>
<evidence type="ECO:0000256" key="2">
    <source>
        <dbReference type="SAM" id="SignalP"/>
    </source>
</evidence>
<organism evidence="3 4">
    <name type="scientific">Actinoallomurus acaciae</name>
    <dbReference type="NCBI Taxonomy" id="502577"/>
    <lineage>
        <taxon>Bacteria</taxon>
        <taxon>Bacillati</taxon>
        <taxon>Actinomycetota</taxon>
        <taxon>Actinomycetes</taxon>
        <taxon>Streptosporangiales</taxon>
        <taxon>Thermomonosporaceae</taxon>
        <taxon>Actinoallomurus</taxon>
    </lineage>
</organism>
<evidence type="ECO:0000313" key="4">
    <source>
        <dbReference type="Proteomes" id="UP001589627"/>
    </source>
</evidence>
<comment type="caution">
    <text evidence="3">The sequence shown here is derived from an EMBL/GenBank/DDBJ whole genome shotgun (WGS) entry which is preliminary data.</text>
</comment>
<evidence type="ECO:0000256" key="1">
    <source>
        <dbReference type="SAM" id="MobiDB-lite"/>
    </source>
</evidence>
<dbReference type="Proteomes" id="UP001589627">
    <property type="component" value="Unassembled WGS sequence"/>
</dbReference>